<dbReference type="AlphaFoldDB" id="A0A8S9PEL0"/>
<proteinExistence type="predicted"/>
<evidence type="ECO:0000313" key="2">
    <source>
        <dbReference type="Proteomes" id="UP000712600"/>
    </source>
</evidence>
<comment type="caution">
    <text evidence="1">The sequence shown here is derived from an EMBL/GenBank/DDBJ whole genome shotgun (WGS) entry which is preliminary data.</text>
</comment>
<gene>
    <name evidence="1" type="ORF">F2Q69_00008574</name>
</gene>
<accession>A0A8S9PEL0</accession>
<organism evidence="1 2">
    <name type="scientific">Brassica cretica</name>
    <name type="common">Mustard</name>
    <dbReference type="NCBI Taxonomy" id="69181"/>
    <lineage>
        <taxon>Eukaryota</taxon>
        <taxon>Viridiplantae</taxon>
        <taxon>Streptophyta</taxon>
        <taxon>Embryophyta</taxon>
        <taxon>Tracheophyta</taxon>
        <taxon>Spermatophyta</taxon>
        <taxon>Magnoliopsida</taxon>
        <taxon>eudicotyledons</taxon>
        <taxon>Gunneridae</taxon>
        <taxon>Pentapetalae</taxon>
        <taxon>rosids</taxon>
        <taxon>malvids</taxon>
        <taxon>Brassicales</taxon>
        <taxon>Brassicaceae</taxon>
        <taxon>Brassiceae</taxon>
        <taxon>Brassica</taxon>
    </lineage>
</organism>
<dbReference type="EMBL" id="QGKX02001521">
    <property type="protein sequence ID" value="KAF3511487.1"/>
    <property type="molecule type" value="Genomic_DNA"/>
</dbReference>
<protein>
    <submittedName>
        <fullName evidence="1">Uncharacterized protein</fullName>
    </submittedName>
</protein>
<name>A0A8S9PEL0_BRACR</name>
<reference evidence="1" key="1">
    <citation type="submission" date="2019-12" db="EMBL/GenBank/DDBJ databases">
        <title>Genome sequencing and annotation of Brassica cretica.</title>
        <authorList>
            <person name="Studholme D.J."/>
            <person name="Sarris P."/>
        </authorList>
    </citation>
    <scope>NUCLEOTIDE SEQUENCE</scope>
    <source>
        <strain evidence="1">PFS-109/04</strain>
        <tissue evidence="1">Leaf</tissue>
    </source>
</reference>
<sequence>MEAAEQLVQLSEDDTLSCCSGTSWSISEGGSNAKRHENVVNSESYDMKNVTDGQSFVTAIKETNIIIRRNKKKKFRSLASIYRATNEMR</sequence>
<evidence type="ECO:0000313" key="1">
    <source>
        <dbReference type="EMBL" id="KAF3511487.1"/>
    </source>
</evidence>
<dbReference type="Proteomes" id="UP000712600">
    <property type="component" value="Unassembled WGS sequence"/>
</dbReference>